<accession>A0ABR7YFZ5</accession>
<evidence type="ECO:0000313" key="5">
    <source>
        <dbReference type="EMBL" id="MBD1430229.1"/>
    </source>
</evidence>
<dbReference type="CDD" id="cd07377">
    <property type="entry name" value="WHTH_GntR"/>
    <property type="match status" value="1"/>
</dbReference>
<dbReference type="SMART" id="SM00345">
    <property type="entry name" value="HTH_GNTR"/>
    <property type="match status" value="1"/>
</dbReference>
<comment type="caution">
    <text evidence="5">The sequence shown here is derived from an EMBL/GenBank/DDBJ whole genome shotgun (WGS) entry which is preliminary data.</text>
</comment>
<keyword evidence="6" id="KW-1185">Reference proteome</keyword>
<feature type="domain" description="HTH gntR-type" evidence="4">
    <location>
        <begin position="7"/>
        <end position="75"/>
    </location>
</feature>
<evidence type="ECO:0000256" key="3">
    <source>
        <dbReference type="ARBA" id="ARBA00023163"/>
    </source>
</evidence>
<dbReference type="InterPro" id="IPR036388">
    <property type="entry name" value="WH-like_DNA-bd_sf"/>
</dbReference>
<protein>
    <submittedName>
        <fullName evidence="5">GntR family transcriptional regulator</fullName>
    </submittedName>
</protein>
<dbReference type="PROSITE" id="PS50949">
    <property type="entry name" value="HTH_GNTR"/>
    <property type="match status" value="1"/>
</dbReference>
<dbReference type="Gene3D" id="1.10.10.10">
    <property type="entry name" value="Winged helix-like DNA-binding domain superfamily/Winged helix DNA-binding domain"/>
    <property type="match status" value="1"/>
</dbReference>
<keyword evidence="3" id="KW-0804">Transcription</keyword>
<dbReference type="Proteomes" id="UP000651271">
    <property type="component" value="Unassembled WGS sequence"/>
</dbReference>
<organism evidence="5 6">
    <name type="scientific">Sphingobacterium litopenaei</name>
    <dbReference type="NCBI Taxonomy" id="2763500"/>
    <lineage>
        <taxon>Bacteria</taxon>
        <taxon>Pseudomonadati</taxon>
        <taxon>Bacteroidota</taxon>
        <taxon>Sphingobacteriia</taxon>
        <taxon>Sphingobacteriales</taxon>
        <taxon>Sphingobacteriaceae</taxon>
        <taxon>Sphingobacterium</taxon>
    </lineage>
</organism>
<proteinExistence type="predicted"/>
<evidence type="ECO:0000256" key="1">
    <source>
        <dbReference type="ARBA" id="ARBA00023015"/>
    </source>
</evidence>
<dbReference type="InterPro" id="IPR000524">
    <property type="entry name" value="Tscrpt_reg_HTH_GntR"/>
</dbReference>
<evidence type="ECO:0000313" key="6">
    <source>
        <dbReference type="Proteomes" id="UP000651271"/>
    </source>
</evidence>
<dbReference type="SUPFAM" id="SSF46785">
    <property type="entry name" value="Winged helix' DNA-binding domain"/>
    <property type="match status" value="1"/>
</dbReference>
<sequence length="125" mass="14576">MDFNPNKAIYLQIVDHICENILLGKLPIDSKLPSVRELAIEIAVNPNTVMRTYDFLQQQGIISNKRGVGFFVTPDSFSQIKKYKKEIFVKEDLPQVFKNIYLLDISLEELKERYDAFINENYKSN</sequence>
<dbReference type="PANTHER" id="PTHR38445">
    <property type="entry name" value="HTH-TYPE TRANSCRIPTIONAL REPRESSOR YTRA"/>
    <property type="match status" value="1"/>
</dbReference>
<dbReference type="Gene3D" id="1.10.287.100">
    <property type="match status" value="1"/>
</dbReference>
<reference evidence="5 6" key="1">
    <citation type="submission" date="2020-08" db="EMBL/GenBank/DDBJ databases">
        <title>Sphingobacterium sp. DN04309 isolated from aquaculture water.</title>
        <authorList>
            <person name="Zhang M."/>
        </authorList>
    </citation>
    <scope>NUCLEOTIDE SEQUENCE [LARGE SCALE GENOMIC DNA]</scope>
    <source>
        <strain evidence="5 6">DN04309</strain>
    </source>
</reference>
<keyword evidence="2" id="KW-0238">DNA-binding</keyword>
<dbReference type="RefSeq" id="WP_165289724.1">
    <property type="nucleotide sequence ID" value="NZ_JACOIJ010000023.1"/>
</dbReference>
<keyword evidence="1" id="KW-0805">Transcription regulation</keyword>
<dbReference type="InterPro" id="IPR036390">
    <property type="entry name" value="WH_DNA-bd_sf"/>
</dbReference>
<dbReference type="EMBL" id="JACOIJ010000023">
    <property type="protein sequence ID" value="MBD1430229.1"/>
    <property type="molecule type" value="Genomic_DNA"/>
</dbReference>
<gene>
    <name evidence="5" type="ORF">H8B04_11740</name>
</gene>
<dbReference type="Pfam" id="PF00392">
    <property type="entry name" value="GntR"/>
    <property type="match status" value="1"/>
</dbReference>
<evidence type="ECO:0000259" key="4">
    <source>
        <dbReference type="PROSITE" id="PS50949"/>
    </source>
</evidence>
<evidence type="ECO:0000256" key="2">
    <source>
        <dbReference type="ARBA" id="ARBA00023125"/>
    </source>
</evidence>
<name>A0ABR7YFZ5_9SPHI</name>
<dbReference type="PANTHER" id="PTHR38445:SF10">
    <property type="entry name" value="GNTR-FAMILY TRANSCRIPTIONAL REGULATOR"/>
    <property type="match status" value="1"/>
</dbReference>